<dbReference type="GO" id="GO:0016987">
    <property type="term" value="F:sigma factor activity"/>
    <property type="evidence" value="ECO:0007669"/>
    <property type="project" value="UniProtKB-KW"/>
</dbReference>
<dbReference type="InterPro" id="IPR013325">
    <property type="entry name" value="RNA_pol_sigma_r2"/>
</dbReference>
<dbReference type="Gene3D" id="1.10.10.10">
    <property type="entry name" value="Winged helix-like DNA-binding domain superfamily/Winged helix DNA-binding domain"/>
    <property type="match status" value="1"/>
</dbReference>
<gene>
    <name evidence="7" type="ORF">SAMN05216244_2633</name>
</gene>
<dbReference type="Proteomes" id="UP000182347">
    <property type="component" value="Unassembled WGS sequence"/>
</dbReference>
<protein>
    <submittedName>
        <fullName evidence="7">RNA polymerase sigma-70 factor, ECF subfamily</fullName>
    </submittedName>
</protein>
<keyword evidence="3" id="KW-0731">Sigma factor</keyword>
<dbReference type="PANTHER" id="PTHR43133:SF51">
    <property type="entry name" value="RNA POLYMERASE SIGMA FACTOR"/>
    <property type="match status" value="1"/>
</dbReference>
<dbReference type="Gene3D" id="1.10.1740.10">
    <property type="match status" value="1"/>
</dbReference>
<dbReference type="InterPro" id="IPR013249">
    <property type="entry name" value="RNA_pol_sigma70_r4_t2"/>
</dbReference>
<evidence type="ECO:0000256" key="1">
    <source>
        <dbReference type="ARBA" id="ARBA00010641"/>
    </source>
</evidence>
<dbReference type="GO" id="GO:0003677">
    <property type="term" value="F:DNA binding"/>
    <property type="evidence" value="ECO:0007669"/>
    <property type="project" value="InterPro"/>
</dbReference>
<dbReference type="Pfam" id="PF04542">
    <property type="entry name" value="Sigma70_r2"/>
    <property type="match status" value="1"/>
</dbReference>
<dbReference type="SUPFAM" id="SSF88946">
    <property type="entry name" value="Sigma2 domain of RNA polymerase sigma factors"/>
    <property type="match status" value="1"/>
</dbReference>
<dbReference type="EMBL" id="FNHF01000003">
    <property type="protein sequence ID" value="SDM48433.1"/>
    <property type="molecule type" value="Genomic_DNA"/>
</dbReference>
<dbReference type="InterPro" id="IPR007627">
    <property type="entry name" value="RNA_pol_sigma70_r2"/>
</dbReference>
<name>A0A1G9TL90_9BACI</name>
<dbReference type="InterPro" id="IPR014284">
    <property type="entry name" value="RNA_pol_sigma-70_dom"/>
</dbReference>
<dbReference type="InterPro" id="IPR013324">
    <property type="entry name" value="RNA_pol_sigma_r3/r4-like"/>
</dbReference>
<sequence length="180" mass="21221">MKHSPLVIKAIKGDEAAFETLIKNESEKLYKTAFLYVKNKEDALDVLQETIYKAFVSINQVKKPEYFYTWLTKILIRTAYELLRKRKKVVYDENLIHHLPEAEGSQDVEAKMDLLNAISYLSEQYQTVIILFYYHDLPIHQIAETMEKPENTVKTYLRRAKKELKHYMEGVHHNGQRALS</sequence>
<comment type="similarity">
    <text evidence="1">Belongs to the sigma-70 factor family. ECF subfamily.</text>
</comment>
<dbReference type="InterPro" id="IPR036388">
    <property type="entry name" value="WH-like_DNA-bd_sf"/>
</dbReference>
<evidence type="ECO:0000256" key="3">
    <source>
        <dbReference type="ARBA" id="ARBA00023082"/>
    </source>
</evidence>
<feature type="domain" description="RNA polymerase sigma-70 region 2" evidence="5">
    <location>
        <begin position="22"/>
        <end position="88"/>
    </location>
</feature>
<dbReference type="RefSeq" id="WP_074599698.1">
    <property type="nucleotide sequence ID" value="NZ_FNHF01000003.1"/>
</dbReference>
<evidence type="ECO:0000313" key="7">
    <source>
        <dbReference type="EMBL" id="SDM48433.1"/>
    </source>
</evidence>
<dbReference type="NCBIfam" id="TIGR02954">
    <property type="entry name" value="Sig70_famx3"/>
    <property type="match status" value="1"/>
</dbReference>
<dbReference type="OrthoDB" id="9782703at2"/>
<dbReference type="GO" id="GO:0006352">
    <property type="term" value="P:DNA-templated transcription initiation"/>
    <property type="evidence" value="ECO:0007669"/>
    <property type="project" value="InterPro"/>
</dbReference>
<dbReference type="CDD" id="cd06171">
    <property type="entry name" value="Sigma70_r4"/>
    <property type="match status" value="1"/>
</dbReference>
<dbReference type="STRING" id="482461.SAMN05216244_2633"/>
<evidence type="ECO:0000256" key="2">
    <source>
        <dbReference type="ARBA" id="ARBA00023015"/>
    </source>
</evidence>
<accession>A0A1G9TL90</accession>
<dbReference type="AlphaFoldDB" id="A0A1G9TL90"/>
<dbReference type="PANTHER" id="PTHR43133">
    <property type="entry name" value="RNA POLYMERASE ECF-TYPE SIGMA FACTO"/>
    <property type="match status" value="1"/>
</dbReference>
<dbReference type="InterPro" id="IPR014300">
    <property type="entry name" value="RNA_pol_sigma-V"/>
</dbReference>
<evidence type="ECO:0000256" key="4">
    <source>
        <dbReference type="ARBA" id="ARBA00023163"/>
    </source>
</evidence>
<evidence type="ECO:0000259" key="6">
    <source>
        <dbReference type="Pfam" id="PF08281"/>
    </source>
</evidence>
<organism evidence="7 8">
    <name type="scientific">Sediminibacillus halophilus</name>
    <dbReference type="NCBI Taxonomy" id="482461"/>
    <lineage>
        <taxon>Bacteria</taxon>
        <taxon>Bacillati</taxon>
        <taxon>Bacillota</taxon>
        <taxon>Bacilli</taxon>
        <taxon>Bacillales</taxon>
        <taxon>Bacillaceae</taxon>
        <taxon>Sediminibacillus</taxon>
    </lineage>
</organism>
<reference evidence="8" key="1">
    <citation type="submission" date="2016-10" db="EMBL/GenBank/DDBJ databases">
        <authorList>
            <person name="Varghese N."/>
            <person name="Submissions S."/>
        </authorList>
    </citation>
    <scope>NUCLEOTIDE SEQUENCE [LARGE SCALE GENOMIC DNA]</scope>
    <source>
        <strain evidence="8">CGMCC 1.6199</strain>
    </source>
</reference>
<dbReference type="Pfam" id="PF08281">
    <property type="entry name" value="Sigma70_r4_2"/>
    <property type="match status" value="1"/>
</dbReference>
<dbReference type="SUPFAM" id="SSF88659">
    <property type="entry name" value="Sigma3 and sigma4 domains of RNA polymerase sigma factors"/>
    <property type="match status" value="1"/>
</dbReference>
<keyword evidence="8" id="KW-1185">Reference proteome</keyword>
<evidence type="ECO:0000259" key="5">
    <source>
        <dbReference type="Pfam" id="PF04542"/>
    </source>
</evidence>
<evidence type="ECO:0000313" key="8">
    <source>
        <dbReference type="Proteomes" id="UP000182347"/>
    </source>
</evidence>
<keyword evidence="2" id="KW-0805">Transcription regulation</keyword>
<keyword evidence="4" id="KW-0804">Transcription</keyword>
<proteinExistence type="inferred from homology"/>
<feature type="domain" description="RNA polymerase sigma factor 70 region 4 type 2" evidence="6">
    <location>
        <begin position="112"/>
        <end position="164"/>
    </location>
</feature>
<dbReference type="NCBIfam" id="TIGR02937">
    <property type="entry name" value="sigma70-ECF"/>
    <property type="match status" value="1"/>
</dbReference>
<dbReference type="InterPro" id="IPR039425">
    <property type="entry name" value="RNA_pol_sigma-70-like"/>
</dbReference>